<comment type="caution">
    <text evidence="1">The sequence shown here is derived from an EMBL/GenBank/DDBJ whole genome shotgun (WGS) entry which is preliminary data.</text>
</comment>
<proteinExistence type="predicted"/>
<gene>
    <name evidence="1" type="ORF">L1987_79722</name>
</gene>
<name>A0ACB8YLB0_9ASTR</name>
<reference evidence="1 2" key="2">
    <citation type="journal article" date="2022" name="Mol. Ecol. Resour.">
        <title>The genomes of chicory, endive, great burdock and yacon provide insights into Asteraceae paleo-polyploidization history and plant inulin production.</title>
        <authorList>
            <person name="Fan W."/>
            <person name="Wang S."/>
            <person name="Wang H."/>
            <person name="Wang A."/>
            <person name="Jiang F."/>
            <person name="Liu H."/>
            <person name="Zhao H."/>
            <person name="Xu D."/>
            <person name="Zhang Y."/>
        </authorList>
    </citation>
    <scope>NUCLEOTIDE SEQUENCE [LARGE SCALE GENOMIC DNA]</scope>
    <source>
        <strain evidence="2">cv. Yunnan</strain>
        <tissue evidence="1">Leaves</tissue>
    </source>
</reference>
<dbReference type="Proteomes" id="UP001056120">
    <property type="component" value="Linkage Group LG27"/>
</dbReference>
<evidence type="ECO:0000313" key="2">
    <source>
        <dbReference type="Proteomes" id="UP001056120"/>
    </source>
</evidence>
<reference evidence="2" key="1">
    <citation type="journal article" date="2022" name="Mol. Ecol. Resour.">
        <title>The genomes of chicory, endive, great burdock and yacon provide insights into Asteraceae palaeo-polyploidization history and plant inulin production.</title>
        <authorList>
            <person name="Fan W."/>
            <person name="Wang S."/>
            <person name="Wang H."/>
            <person name="Wang A."/>
            <person name="Jiang F."/>
            <person name="Liu H."/>
            <person name="Zhao H."/>
            <person name="Xu D."/>
            <person name="Zhang Y."/>
        </authorList>
    </citation>
    <scope>NUCLEOTIDE SEQUENCE [LARGE SCALE GENOMIC DNA]</scope>
    <source>
        <strain evidence="2">cv. Yunnan</strain>
    </source>
</reference>
<accession>A0ACB8YLB0</accession>
<protein>
    <submittedName>
        <fullName evidence="1">Uncharacterized protein</fullName>
    </submittedName>
</protein>
<sequence length="473" mass="53858">MNKGVWGRSFKEVLIDQEMKQVAGSMEMDKEKERVIEVLEGTATFISLHRRSLVGRLKDLRSLTNLHLILRDDGHVKVGIQYLGGLSVLMNFGDPDHALQFLENSGEWNIWKNEKHKPLEEGEIGESFTVMETQGTKQHGEKLLGLSEPLGDTNGVSKEEKIDDEALKSGGKAVGDNDSSLQEAIDLNIRAYAENQDPGSIDRQQGEINEDAEQSAQGDRIGLSNAQLEIQWNWSRSPSSLVELDELAPLEDALQDIRLIDKKDGWEWNDGHQRVHNAILPDYLIVTMRILEENPRITFRSIDDTLLISFWSIRTEDYWKINSIPSLITSILCSTCGNYIYKGTKFNSHEENFIGETYLGIQIFKIYLKCTKCSAEITMMTDPQNSDYVVETGVARNFEPWRAEDEVGVEEKRKRDAEEMGDGEENRTLDLKREMDILSAFDEMKSMKREEKLEEEDEALIKSIFQVSTTLVS</sequence>
<organism evidence="1 2">
    <name type="scientific">Smallanthus sonchifolius</name>
    <dbReference type="NCBI Taxonomy" id="185202"/>
    <lineage>
        <taxon>Eukaryota</taxon>
        <taxon>Viridiplantae</taxon>
        <taxon>Streptophyta</taxon>
        <taxon>Embryophyta</taxon>
        <taxon>Tracheophyta</taxon>
        <taxon>Spermatophyta</taxon>
        <taxon>Magnoliopsida</taxon>
        <taxon>eudicotyledons</taxon>
        <taxon>Gunneridae</taxon>
        <taxon>Pentapetalae</taxon>
        <taxon>asterids</taxon>
        <taxon>campanulids</taxon>
        <taxon>Asterales</taxon>
        <taxon>Asteraceae</taxon>
        <taxon>Asteroideae</taxon>
        <taxon>Heliantheae alliance</taxon>
        <taxon>Millerieae</taxon>
        <taxon>Smallanthus</taxon>
    </lineage>
</organism>
<evidence type="ECO:0000313" key="1">
    <source>
        <dbReference type="EMBL" id="KAI3686052.1"/>
    </source>
</evidence>
<keyword evidence="2" id="KW-1185">Reference proteome</keyword>
<dbReference type="EMBL" id="CM042044">
    <property type="protein sequence ID" value="KAI3686052.1"/>
    <property type="molecule type" value="Genomic_DNA"/>
</dbReference>